<dbReference type="AlphaFoldDB" id="A0AAV1CF33"/>
<dbReference type="Gene3D" id="1.20.1050.10">
    <property type="match status" value="1"/>
</dbReference>
<dbReference type="Proteomes" id="UP001161247">
    <property type="component" value="Chromosome 2"/>
</dbReference>
<dbReference type="EMBL" id="OX459119">
    <property type="protein sequence ID" value="CAI9094030.1"/>
    <property type="molecule type" value="Genomic_DNA"/>
</dbReference>
<dbReference type="Pfam" id="PF13409">
    <property type="entry name" value="GST_N_2"/>
    <property type="match status" value="1"/>
</dbReference>
<evidence type="ECO:0000259" key="7">
    <source>
        <dbReference type="PROSITE" id="PS50405"/>
    </source>
</evidence>
<dbReference type="InterPro" id="IPR043377">
    <property type="entry name" value="GSTT1/2/3"/>
</dbReference>
<dbReference type="GO" id="GO:0004364">
    <property type="term" value="F:glutathione transferase activity"/>
    <property type="evidence" value="ECO:0007669"/>
    <property type="project" value="UniProtKB-EC"/>
</dbReference>
<keyword evidence="9" id="KW-1185">Reference proteome</keyword>
<sequence length="265" mass="30040">MKLQVYADRVSSPSRAVLLFCKLNGIDFEEKTIELSKGEHLSPEYAGKQTISGIEEIRLIRQFHLYLCFLSHYFQLGFVAAINPMKQVPAIVVDDEFKLNESQAIIKFLVEAFPQVADHWYPKELFKRAQINSILAWYHTNLRRGTLNFVIHSTFAPVFGLPLDPEAAAEDEKVLSGSLAHIESFWLKGDGPFLLGSSQPSIADLGLACEIMELEVVDDGARERILSPHQKILKWIDATKNATQPYFDEFHALLPQVKQTLQNKI</sequence>
<evidence type="ECO:0000256" key="1">
    <source>
        <dbReference type="ARBA" id="ARBA00009899"/>
    </source>
</evidence>
<evidence type="ECO:0000313" key="9">
    <source>
        <dbReference type="Proteomes" id="UP001161247"/>
    </source>
</evidence>
<dbReference type="SUPFAM" id="SSF47616">
    <property type="entry name" value="GST C-terminal domain-like"/>
    <property type="match status" value="1"/>
</dbReference>
<protein>
    <recommendedName>
        <fullName evidence="2">glutathione transferase</fullName>
        <ecNumber evidence="2">2.5.1.18</ecNumber>
    </recommendedName>
</protein>
<dbReference type="EC" id="2.5.1.18" evidence="2"/>
<evidence type="ECO:0000313" key="8">
    <source>
        <dbReference type="EMBL" id="CAI9094030.1"/>
    </source>
</evidence>
<name>A0AAV1CF33_OLDCO</name>
<feature type="domain" description="GST N-terminal" evidence="6">
    <location>
        <begin position="1"/>
        <end position="117"/>
    </location>
</feature>
<comment type="similarity">
    <text evidence="1">Belongs to the GST superfamily. Theta family.</text>
</comment>
<dbReference type="GO" id="GO:0009407">
    <property type="term" value="P:toxin catabolic process"/>
    <property type="evidence" value="ECO:0007669"/>
    <property type="project" value="UniProtKB-ARBA"/>
</dbReference>
<dbReference type="PANTHER" id="PTHR44750">
    <property type="entry name" value="GLUTATHIONE S-TRANSFERASE T1-RELATED"/>
    <property type="match status" value="1"/>
</dbReference>
<dbReference type="InterPro" id="IPR010987">
    <property type="entry name" value="Glutathione-S-Trfase_C-like"/>
</dbReference>
<keyword evidence="3" id="KW-0216">Detoxification</keyword>
<dbReference type="Gene3D" id="3.40.30.10">
    <property type="entry name" value="Glutaredoxin"/>
    <property type="match status" value="1"/>
</dbReference>
<dbReference type="SUPFAM" id="SSF52833">
    <property type="entry name" value="Thioredoxin-like"/>
    <property type="match status" value="1"/>
</dbReference>
<dbReference type="InterPro" id="IPR036249">
    <property type="entry name" value="Thioredoxin-like_sf"/>
</dbReference>
<evidence type="ECO:0000256" key="3">
    <source>
        <dbReference type="ARBA" id="ARBA00022575"/>
    </source>
</evidence>
<organism evidence="8 9">
    <name type="scientific">Oldenlandia corymbosa var. corymbosa</name>
    <dbReference type="NCBI Taxonomy" id="529605"/>
    <lineage>
        <taxon>Eukaryota</taxon>
        <taxon>Viridiplantae</taxon>
        <taxon>Streptophyta</taxon>
        <taxon>Embryophyta</taxon>
        <taxon>Tracheophyta</taxon>
        <taxon>Spermatophyta</taxon>
        <taxon>Magnoliopsida</taxon>
        <taxon>eudicotyledons</taxon>
        <taxon>Gunneridae</taxon>
        <taxon>Pentapetalae</taxon>
        <taxon>asterids</taxon>
        <taxon>lamiids</taxon>
        <taxon>Gentianales</taxon>
        <taxon>Rubiaceae</taxon>
        <taxon>Rubioideae</taxon>
        <taxon>Spermacoceae</taxon>
        <taxon>Hedyotis-Oldenlandia complex</taxon>
        <taxon>Oldenlandia</taxon>
    </lineage>
</organism>
<evidence type="ECO:0000256" key="5">
    <source>
        <dbReference type="ARBA" id="ARBA00047960"/>
    </source>
</evidence>
<reference evidence="8" key="1">
    <citation type="submission" date="2023-03" db="EMBL/GenBank/DDBJ databases">
        <authorList>
            <person name="Julca I."/>
        </authorList>
    </citation>
    <scope>NUCLEOTIDE SEQUENCE</scope>
</reference>
<proteinExistence type="inferred from homology"/>
<keyword evidence="4" id="KW-0808">Transferase</keyword>
<dbReference type="InterPro" id="IPR036282">
    <property type="entry name" value="Glutathione-S-Trfase_C_sf"/>
</dbReference>
<comment type="catalytic activity">
    <reaction evidence="5">
        <text>RX + glutathione = an S-substituted glutathione + a halide anion + H(+)</text>
        <dbReference type="Rhea" id="RHEA:16437"/>
        <dbReference type="ChEBI" id="CHEBI:15378"/>
        <dbReference type="ChEBI" id="CHEBI:16042"/>
        <dbReference type="ChEBI" id="CHEBI:17792"/>
        <dbReference type="ChEBI" id="CHEBI:57925"/>
        <dbReference type="ChEBI" id="CHEBI:90779"/>
        <dbReference type="EC" id="2.5.1.18"/>
    </reaction>
</comment>
<evidence type="ECO:0000256" key="4">
    <source>
        <dbReference type="ARBA" id="ARBA00022679"/>
    </source>
</evidence>
<dbReference type="FunFam" id="1.20.1050.10:FF:000039">
    <property type="entry name" value="Glutathione S-transferase theta-1"/>
    <property type="match status" value="1"/>
</dbReference>
<accession>A0AAV1CF33</accession>
<dbReference type="PANTHER" id="PTHR44750:SF1">
    <property type="entry name" value="GLUTATHIONE S-TRANSFERASE T1-RELATED"/>
    <property type="match status" value="1"/>
</dbReference>
<dbReference type="PROSITE" id="PS50405">
    <property type="entry name" value="GST_CTER"/>
    <property type="match status" value="1"/>
</dbReference>
<evidence type="ECO:0000259" key="6">
    <source>
        <dbReference type="PROSITE" id="PS50404"/>
    </source>
</evidence>
<dbReference type="InterPro" id="IPR004045">
    <property type="entry name" value="Glutathione_S-Trfase_N"/>
</dbReference>
<evidence type="ECO:0000256" key="2">
    <source>
        <dbReference type="ARBA" id="ARBA00012452"/>
    </source>
</evidence>
<dbReference type="PROSITE" id="PS50404">
    <property type="entry name" value="GST_NTER"/>
    <property type="match status" value="1"/>
</dbReference>
<feature type="domain" description="GST C-terminal" evidence="7">
    <location>
        <begin position="124"/>
        <end position="265"/>
    </location>
</feature>
<gene>
    <name evidence="8" type="ORF">OLC1_LOCUS5302</name>
</gene>